<feature type="compositionally biased region" description="Pro residues" evidence="1">
    <location>
        <begin position="39"/>
        <end position="59"/>
    </location>
</feature>
<dbReference type="RefSeq" id="WP_092194952.1">
    <property type="nucleotide sequence ID" value="NZ_FOND01000001.1"/>
</dbReference>
<feature type="compositionally biased region" description="Low complexity" evidence="1">
    <location>
        <begin position="25"/>
        <end position="38"/>
    </location>
</feature>
<dbReference type="OrthoDB" id="3393679at2"/>
<proteinExistence type="predicted"/>
<feature type="signal peptide" evidence="2">
    <location>
        <begin position="1"/>
        <end position="23"/>
    </location>
</feature>
<protein>
    <recommendedName>
        <fullName evidence="3">AMIN-like domain-containing protein</fullName>
    </recommendedName>
</protein>
<sequence>MRRRRAVVLLPAVLLLATACTEAVPGVASPGGPASSTSAPPPSDGPAPPPEPAPAPAPAPTDEQLPQDGSFPADTADDSGAAQPGAADDPPGSMRIDGLRLSTRDGYTRLVVDLSGSGVPEWSVGYSEPSGPGGGPVDIAGDAFLRVQVRTQAAPGGQSTSRVRTSPGPVVEARTTGFFEGYEEVLIGIDGGEQPFRAFALTDPGRIVVDVRYG</sequence>
<evidence type="ECO:0000259" key="3">
    <source>
        <dbReference type="Pfam" id="PF24837"/>
    </source>
</evidence>
<feature type="domain" description="AMIN-like" evidence="3">
    <location>
        <begin position="96"/>
        <end position="212"/>
    </location>
</feature>
<name>A0A1I1W6J0_9ACTN</name>
<dbReference type="EMBL" id="FOND01000001">
    <property type="protein sequence ID" value="SFD90629.1"/>
    <property type="molecule type" value="Genomic_DNA"/>
</dbReference>
<gene>
    <name evidence="4" type="ORF">SAMN05216574_101256</name>
</gene>
<dbReference type="Proteomes" id="UP000198589">
    <property type="component" value="Unassembled WGS sequence"/>
</dbReference>
<evidence type="ECO:0000256" key="2">
    <source>
        <dbReference type="SAM" id="SignalP"/>
    </source>
</evidence>
<reference evidence="5" key="1">
    <citation type="submission" date="2016-10" db="EMBL/GenBank/DDBJ databases">
        <authorList>
            <person name="Varghese N."/>
            <person name="Submissions S."/>
        </authorList>
    </citation>
    <scope>NUCLEOTIDE SEQUENCE [LARGE SCALE GENOMIC DNA]</scope>
    <source>
        <strain evidence="5">DSM 46838</strain>
    </source>
</reference>
<keyword evidence="2" id="KW-0732">Signal</keyword>
<accession>A0A1I1W6J0</accession>
<feature type="compositionally biased region" description="Low complexity" evidence="1">
    <location>
        <begin position="78"/>
        <end position="93"/>
    </location>
</feature>
<dbReference type="Pfam" id="PF24837">
    <property type="entry name" value="AMIN-like"/>
    <property type="match status" value="1"/>
</dbReference>
<evidence type="ECO:0000313" key="5">
    <source>
        <dbReference type="Proteomes" id="UP000198589"/>
    </source>
</evidence>
<organism evidence="4 5">
    <name type="scientific">Blastococcus tunisiensis</name>
    <dbReference type="NCBI Taxonomy" id="1798228"/>
    <lineage>
        <taxon>Bacteria</taxon>
        <taxon>Bacillati</taxon>
        <taxon>Actinomycetota</taxon>
        <taxon>Actinomycetes</taxon>
        <taxon>Geodermatophilales</taxon>
        <taxon>Geodermatophilaceae</taxon>
        <taxon>Blastococcus</taxon>
    </lineage>
</organism>
<dbReference type="STRING" id="1798228.SAMN05216574_101256"/>
<keyword evidence="5" id="KW-1185">Reference proteome</keyword>
<evidence type="ECO:0000256" key="1">
    <source>
        <dbReference type="SAM" id="MobiDB-lite"/>
    </source>
</evidence>
<evidence type="ECO:0000313" key="4">
    <source>
        <dbReference type="EMBL" id="SFD90629.1"/>
    </source>
</evidence>
<dbReference type="PROSITE" id="PS51257">
    <property type="entry name" value="PROKAR_LIPOPROTEIN"/>
    <property type="match status" value="1"/>
</dbReference>
<feature type="chain" id="PRO_5039727047" description="AMIN-like domain-containing protein" evidence="2">
    <location>
        <begin position="24"/>
        <end position="214"/>
    </location>
</feature>
<dbReference type="InterPro" id="IPR056303">
    <property type="entry name" value="AMIN-like"/>
</dbReference>
<feature type="region of interest" description="Disordered" evidence="1">
    <location>
        <begin position="25"/>
        <end position="100"/>
    </location>
</feature>
<dbReference type="AlphaFoldDB" id="A0A1I1W6J0"/>